<keyword evidence="2" id="KW-0723">Serine/threonine-protein kinase</keyword>
<dbReference type="OrthoDB" id="6111975at2"/>
<evidence type="ECO:0000259" key="8">
    <source>
        <dbReference type="PROSITE" id="PS50011"/>
    </source>
</evidence>
<dbReference type="PROSITE" id="PS50011">
    <property type="entry name" value="PROTEIN_KINASE_DOM"/>
    <property type="match status" value="1"/>
</dbReference>
<evidence type="ECO:0000256" key="7">
    <source>
        <dbReference type="SAM" id="Phobius"/>
    </source>
</evidence>
<sequence>MPHLELADFELGAVLGVGTVGTIYDAKVRSDIEVAPAAWALAGEDLAVKKLHPAVSRDELIQARFRREMLILERLQHPNIIGYFGGGTDEGQLFYVMQRVDGGTIKDLIESTGPLAWPVVVDVARQVCSALQCAHNHGVIHRDLKPGNLFLTRDAQVKLGDFGIARDQHSADLTNQGLTVGTHAYMAPEQITGESTISGKVDLYALGCCLFEMLSGRKVFLGENFAQLFEQHLRSNPPHVRTLVGDVPDELDEIIQQCLAKSPENRPFNARAVQGVMNEIGEKYHLGVGQGEETVGSLAKRSYGGEEPYDPNALPDIAAHNVTEKGRRLLEQQIQARLGGIPRDPIPAWKLLTLVALVVLAVILAVIFSGSPTT</sequence>
<dbReference type="InterPro" id="IPR011009">
    <property type="entry name" value="Kinase-like_dom_sf"/>
</dbReference>
<dbReference type="GO" id="GO:0004674">
    <property type="term" value="F:protein serine/threonine kinase activity"/>
    <property type="evidence" value="ECO:0007669"/>
    <property type="project" value="UniProtKB-KW"/>
</dbReference>
<dbReference type="Pfam" id="PF00069">
    <property type="entry name" value="Pkinase"/>
    <property type="match status" value="1"/>
</dbReference>
<evidence type="ECO:0000256" key="5">
    <source>
        <dbReference type="ARBA" id="ARBA00022777"/>
    </source>
</evidence>
<organism evidence="9 10">
    <name type="scientific">Neorhodopirellula pilleata</name>
    <dbReference type="NCBI Taxonomy" id="2714738"/>
    <lineage>
        <taxon>Bacteria</taxon>
        <taxon>Pseudomonadati</taxon>
        <taxon>Planctomycetota</taxon>
        <taxon>Planctomycetia</taxon>
        <taxon>Pirellulales</taxon>
        <taxon>Pirellulaceae</taxon>
        <taxon>Neorhodopirellula</taxon>
    </lineage>
</organism>
<comment type="caution">
    <text evidence="9">The sequence shown here is derived from an EMBL/GenBank/DDBJ whole genome shotgun (WGS) entry which is preliminary data.</text>
</comment>
<dbReference type="InterPro" id="IPR000719">
    <property type="entry name" value="Prot_kinase_dom"/>
</dbReference>
<gene>
    <name evidence="9" type="primary">pknB_3</name>
    <name evidence="9" type="ORF">Pla100_01930</name>
</gene>
<dbReference type="PANTHER" id="PTHR43289:SF6">
    <property type="entry name" value="SERINE_THREONINE-PROTEIN KINASE NEKL-3"/>
    <property type="match status" value="1"/>
</dbReference>
<dbReference type="FunFam" id="1.10.510.10:FF:000021">
    <property type="entry name" value="Serine/threonine protein kinase"/>
    <property type="match status" value="1"/>
</dbReference>
<dbReference type="PANTHER" id="PTHR43289">
    <property type="entry name" value="MITOGEN-ACTIVATED PROTEIN KINASE KINASE KINASE 20-RELATED"/>
    <property type="match status" value="1"/>
</dbReference>
<dbReference type="EC" id="2.7.11.1" evidence="1"/>
<dbReference type="EMBL" id="SJPM01000001">
    <property type="protein sequence ID" value="TWU03275.1"/>
    <property type="molecule type" value="Genomic_DNA"/>
</dbReference>
<keyword evidence="5 9" id="KW-0418">Kinase</keyword>
<dbReference type="CDD" id="cd14014">
    <property type="entry name" value="STKc_PknB_like"/>
    <property type="match status" value="1"/>
</dbReference>
<evidence type="ECO:0000256" key="2">
    <source>
        <dbReference type="ARBA" id="ARBA00022527"/>
    </source>
</evidence>
<evidence type="ECO:0000256" key="6">
    <source>
        <dbReference type="ARBA" id="ARBA00022840"/>
    </source>
</evidence>
<evidence type="ECO:0000256" key="4">
    <source>
        <dbReference type="ARBA" id="ARBA00022741"/>
    </source>
</evidence>
<keyword evidence="7" id="KW-1133">Transmembrane helix</keyword>
<protein>
    <recommendedName>
        <fullName evidence="1">non-specific serine/threonine protein kinase</fullName>
        <ecNumber evidence="1">2.7.11.1</ecNumber>
    </recommendedName>
</protein>
<dbReference type="AlphaFoldDB" id="A0A5C6ATE9"/>
<dbReference type="SMART" id="SM00220">
    <property type="entry name" value="S_TKc"/>
    <property type="match status" value="1"/>
</dbReference>
<evidence type="ECO:0000256" key="3">
    <source>
        <dbReference type="ARBA" id="ARBA00022679"/>
    </source>
</evidence>
<feature type="transmembrane region" description="Helical" evidence="7">
    <location>
        <begin position="348"/>
        <end position="368"/>
    </location>
</feature>
<evidence type="ECO:0000256" key="1">
    <source>
        <dbReference type="ARBA" id="ARBA00012513"/>
    </source>
</evidence>
<proteinExistence type="predicted"/>
<evidence type="ECO:0000313" key="9">
    <source>
        <dbReference type="EMBL" id="TWU03275.1"/>
    </source>
</evidence>
<dbReference type="Proteomes" id="UP000316213">
    <property type="component" value="Unassembled WGS sequence"/>
</dbReference>
<keyword evidence="10" id="KW-1185">Reference proteome</keyword>
<keyword evidence="7" id="KW-0812">Transmembrane</keyword>
<dbReference type="RefSeq" id="WP_146575832.1">
    <property type="nucleotide sequence ID" value="NZ_SJPM01000001.1"/>
</dbReference>
<dbReference type="Gene3D" id="1.10.510.10">
    <property type="entry name" value="Transferase(Phosphotransferase) domain 1"/>
    <property type="match status" value="1"/>
</dbReference>
<name>A0A5C6ATE9_9BACT</name>
<keyword evidence="4" id="KW-0547">Nucleotide-binding</keyword>
<keyword evidence="6" id="KW-0067">ATP-binding</keyword>
<keyword evidence="3 9" id="KW-0808">Transferase</keyword>
<dbReference type="PROSITE" id="PS00108">
    <property type="entry name" value="PROTEIN_KINASE_ST"/>
    <property type="match status" value="1"/>
</dbReference>
<reference evidence="9 10" key="1">
    <citation type="submission" date="2019-02" db="EMBL/GenBank/DDBJ databases">
        <title>Deep-cultivation of Planctomycetes and their phenomic and genomic characterization uncovers novel biology.</title>
        <authorList>
            <person name="Wiegand S."/>
            <person name="Jogler M."/>
            <person name="Boedeker C."/>
            <person name="Pinto D."/>
            <person name="Vollmers J."/>
            <person name="Rivas-Marin E."/>
            <person name="Kohn T."/>
            <person name="Peeters S.H."/>
            <person name="Heuer A."/>
            <person name="Rast P."/>
            <person name="Oberbeckmann S."/>
            <person name="Bunk B."/>
            <person name="Jeske O."/>
            <person name="Meyerdierks A."/>
            <person name="Storesund J.E."/>
            <person name="Kallscheuer N."/>
            <person name="Luecker S."/>
            <person name="Lage O.M."/>
            <person name="Pohl T."/>
            <person name="Merkel B.J."/>
            <person name="Hornburger P."/>
            <person name="Mueller R.-W."/>
            <person name="Bruemmer F."/>
            <person name="Labrenz M."/>
            <person name="Spormann A.M."/>
            <person name="Op Den Camp H."/>
            <person name="Overmann J."/>
            <person name="Amann R."/>
            <person name="Jetten M.S.M."/>
            <person name="Mascher T."/>
            <person name="Medema M.H."/>
            <person name="Devos D.P."/>
            <person name="Kaster A.-K."/>
            <person name="Ovreas L."/>
            <person name="Rohde M."/>
            <person name="Galperin M.Y."/>
            <person name="Jogler C."/>
        </authorList>
    </citation>
    <scope>NUCLEOTIDE SEQUENCE [LARGE SCALE GENOMIC DNA]</scope>
    <source>
        <strain evidence="9 10">Pla100</strain>
    </source>
</reference>
<dbReference type="InterPro" id="IPR008271">
    <property type="entry name" value="Ser/Thr_kinase_AS"/>
</dbReference>
<feature type="domain" description="Protein kinase" evidence="8">
    <location>
        <begin position="9"/>
        <end position="288"/>
    </location>
</feature>
<dbReference type="SUPFAM" id="SSF56112">
    <property type="entry name" value="Protein kinase-like (PK-like)"/>
    <property type="match status" value="1"/>
</dbReference>
<dbReference type="GO" id="GO:0005524">
    <property type="term" value="F:ATP binding"/>
    <property type="evidence" value="ECO:0007669"/>
    <property type="project" value="UniProtKB-KW"/>
</dbReference>
<evidence type="ECO:0000313" key="10">
    <source>
        <dbReference type="Proteomes" id="UP000316213"/>
    </source>
</evidence>
<keyword evidence="7" id="KW-0472">Membrane</keyword>
<accession>A0A5C6ATE9</accession>